<gene>
    <name evidence="2" type="ORF">AHMF7605_17055</name>
</gene>
<feature type="transmembrane region" description="Helical" evidence="1">
    <location>
        <begin position="60"/>
        <end position="77"/>
    </location>
</feature>
<accession>A0A2T2YHW5</accession>
<evidence type="ECO:0000313" key="3">
    <source>
        <dbReference type="Proteomes" id="UP000240357"/>
    </source>
</evidence>
<sequence length="111" mass="12720">MNQIKILSLTFLILSYLGLILILVFDSEIQGINFPGIFILWVLGIMNVTLNAIYVDKKNLQNWVLILLVISGLIWVFPPLLFTFFGIPFLLIHLIVAIYLHSKKVVKIKHS</sequence>
<protein>
    <submittedName>
        <fullName evidence="2">Uncharacterized protein</fullName>
    </submittedName>
</protein>
<evidence type="ECO:0000313" key="2">
    <source>
        <dbReference type="EMBL" id="PSR55090.1"/>
    </source>
</evidence>
<reference evidence="2 3" key="1">
    <citation type="submission" date="2018-03" db="EMBL/GenBank/DDBJ databases">
        <title>Adhaeribacter sp. HMF7605 Genome sequencing and assembly.</title>
        <authorList>
            <person name="Kang H."/>
            <person name="Kang J."/>
            <person name="Cha I."/>
            <person name="Kim H."/>
            <person name="Joh K."/>
        </authorList>
    </citation>
    <scope>NUCLEOTIDE SEQUENCE [LARGE SCALE GENOMIC DNA]</scope>
    <source>
        <strain evidence="2 3">HMF7605</strain>
    </source>
</reference>
<dbReference type="AlphaFoldDB" id="A0A2T2YHW5"/>
<comment type="caution">
    <text evidence="2">The sequence shown here is derived from an EMBL/GenBank/DDBJ whole genome shotgun (WGS) entry which is preliminary data.</text>
</comment>
<evidence type="ECO:0000256" key="1">
    <source>
        <dbReference type="SAM" id="Phobius"/>
    </source>
</evidence>
<feature type="transmembrane region" description="Helical" evidence="1">
    <location>
        <begin position="7"/>
        <end position="25"/>
    </location>
</feature>
<dbReference type="Proteomes" id="UP000240357">
    <property type="component" value="Unassembled WGS sequence"/>
</dbReference>
<organism evidence="2 3">
    <name type="scientific">Adhaeribacter arboris</name>
    <dbReference type="NCBI Taxonomy" id="2072846"/>
    <lineage>
        <taxon>Bacteria</taxon>
        <taxon>Pseudomonadati</taxon>
        <taxon>Bacteroidota</taxon>
        <taxon>Cytophagia</taxon>
        <taxon>Cytophagales</taxon>
        <taxon>Hymenobacteraceae</taxon>
        <taxon>Adhaeribacter</taxon>
    </lineage>
</organism>
<keyword evidence="1" id="KW-0472">Membrane</keyword>
<keyword evidence="1" id="KW-1133">Transmembrane helix</keyword>
<keyword evidence="1" id="KW-0812">Transmembrane</keyword>
<dbReference type="EMBL" id="PYFT01000001">
    <property type="protein sequence ID" value="PSR55090.1"/>
    <property type="molecule type" value="Genomic_DNA"/>
</dbReference>
<keyword evidence="3" id="KW-1185">Reference proteome</keyword>
<feature type="transmembrane region" description="Helical" evidence="1">
    <location>
        <begin position="83"/>
        <end position="101"/>
    </location>
</feature>
<proteinExistence type="predicted"/>
<feature type="transmembrane region" description="Helical" evidence="1">
    <location>
        <begin position="31"/>
        <end position="53"/>
    </location>
</feature>
<name>A0A2T2YHW5_9BACT</name>